<evidence type="ECO:0000259" key="1">
    <source>
        <dbReference type="Pfam" id="PF00561"/>
    </source>
</evidence>
<name>A0A4Q0AI34_9BACT</name>
<dbReference type="PANTHER" id="PTHR43798:SF33">
    <property type="entry name" value="HYDROLASE, PUTATIVE (AFU_ORTHOLOGUE AFUA_2G14860)-RELATED"/>
    <property type="match status" value="1"/>
</dbReference>
<proteinExistence type="predicted"/>
<dbReference type="Gene3D" id="3.40.50.1820">
    <property type="entry name" value="alpha/beta hydrolase"/>
    <property type="match status" value="1"/>
</dbReference>
<dbReference type="AlphaFoldDB" id="A0A4Q0AI34"/>
<keyword evidence="3" id="KW-1185">Reference proteome</keyword>
<dbReference type="PRINTS" id="PR00111">
    <property type="entry name" value="ABHYDROLASE"/>
</dbReference>
<dbReference type="InterPro" id="IPR029058">
    <property type="entry name" value="AB_hydrolase_fold"/>
</dbReference>
<dbReference type="GO" id="GO:0016020">
    <property type="term" value="C:membrane"/>
    <property type="evidence" value="ECO:0007669"/>
    <property type="project" value="TreeGrafter"/>
</dbReference>
<dbReference type="SUPFAM" id="SSF53474">
    <property type="entry name" value="alpha/beta-Hydrolases"/>
    <property type="match status" value="1"/>
</dbReference>
<dbReference type="InterPro" id="IPR000639">
    <property type="entry name" value="Epox_hydrolase-like"/>
</dbReference>
<dbReference type="GO" id="GO:0016787">
    <property type="term" value="F:hydrolase activity"/>
    <property type="evidence" value="ECO:0007669"/>
    <property type="project" value="UniProtKB-KW"/>
</dbReference>
<protein>
    <submittedName>
        <fullName evidence="2">Alpha/beta hydrolase</fullName>
    </submittedName>
</protein>
<dbReference type="InterPro" id="IPR050266">
    <property type="entry name" value="AB_hydrolase_sf"/>
</dbReference>
<comment type="caution">
    <text evidence="2">The sequence shown here is derived from an EMBL/GenBank/DDBJ whole genome shotgun (WGS) entry which is preliminary data.</text>
</comment>
<evidence type="ECO:0000313" key="2">
    <source>
        <dbReference type="EMBL" id="RWZ78649.1"/>
    </source>
</evidence>
<gene>
    <name evidence="2" type="ORF">EOT05_02770</name>
</gene>
<reference evidence="2" key="1">
    <citation type="submission" date="2019-01" db="EMBL/GenBank/DDBJ databases">
        <title>Genomic signatures and co-occurrence patterns of the ultra-small Saccharimodia (Patescibacteria phylum) suggest a symbiotic lifestyle.</title>
        <authorList>
            <person name="Lemos L."/>
            <person name="Medeiros J."/>
            <person name="Andreote F."/>
            <person name="Fernandes G."/>
            <person name="Varani A."/>
            <person name="Oliveira G."/>
            <person name="Pylro V."/>
        </authorList>
    </citation>
    <scope>NUCLEOTIDE SEQUENCE [LARGE SCALE GENOMIC DNA]</scope>
    <source>
        <strain evidence="2">AMD02</strain>
    </source>
</reference>
<dbReference type="EMBL" id="SCKX01000001">
    <property type="protein sequence ID" value="RWZ78649.1"/>
    <property type="molecule type" value="Genomic_DNA"/>
</dbReference>
<dbReference type="Proteomes" id="UP000289257">
    <property type="component" value="Unassembled WGS sequence"/>
</dbReference>
<feature type="domain" description="AB hydrolase-1" evidence="1">
    <location>
        <begin position="5"/>
        <end position="243"/>
    </location>
</feature>
<dbReference type="PANTHER" id="PTHR43798">
    <property type="entry name" value="MONOACYLGLYCEROL LIPASE"/>
    <property type="match status" value="1"/>
</dbReference>
<dbReference type="PRINTS" id="PR00412">
    <property type="entry name" value="EPOXHYDRLASE"/>
</dbReference>
<organism evidence="2 3">
    <name type="scientific">Candidatus Microsaccharimonas sossegonensis</name>
    <dbReference type="NCBI Taxonomy" id="2506948"/>
    <lineage>
        <taxon>Bacteria</taxon>
        <taxon>Candidatus Saccharimonadota</taxon>
        <taxon>Candidatus Saccharimonadia</taxon>
        <taxon>Candidatus Saccharimonadales</taxon>
        <taxon>Candidatus Saccharimonadaceae</taxon>
        <taxon>Candidatus Microsaccharimonas</taxon>
    </lineage>
</organism>
<accession>A0A4Q0AI34</accession>
<dbReference type="Pfam" id="PF00561">
    <property type="entry name" value="Abhydrolase_1"/>
    <property type="match status" value="1"/>
</dbReference>
<sequence>MAKQTIIFIHGFRGTHHGLELIAKHLEGFETIIPDLPGFAEGDRLQRYDLPSYVDWLHQFIVRLDLNTPPILLGHSFGSIVTAAYAAKHTDTIEKLVLVNPIGAPALEGPRAVMTKLALFYYWLGTKLPGKLSHSWLASQTVTKIMSQTMTKSKDKALRAYIDDQHRQYFSLFHSAQSVSEAFATSVNHSVRDFARNITTPTLLIAGTKDDITPIEKQQELVELFPDATLEVIEDVGHLTHYETPDQVALFVSRFANSL</sequence>
<keyword evidence="2" id="KW-0378">Hydrolase</keyword>
<dbReference type="InterPro" id="IPR000073">
    <property type="entry name" value="AB_hydrolase_1"/>
</dbReference>
<evidence type="ECO:0000313" key="3">
    <source>
        <dbReference type="Proteomes" id="UP000289257"/>
    </source>
</evidence>